<dbReference type="PROSITE" id="PS51257">
    <property type="entry name" value="PROKAR_LIPOPROTEIN"/>
    <property type="match status" value="1"/>
</dbReference>
<organism evidence="2 3">
    <name type="scientific">Cognatishimia activa</name>
    <dbReference type="NCBI Taxonomy" id="1715691"/>
    <lineage>
        <taxon>Bacteria</taxon>
        <taxon>Pseudomonadati</taxon>
        <taxon>Pseudomonadota</taxon>
        <taxon>Alphaproteobacteria</taxon>
        <taxon>Rhodobacterales</taxon>
        <taxon>Paracoccaceae</taxon>
        <taxon>Cognatishimia</taxon>
    </lineage>
</organism>
<evidence type="ECO:0000313" key="2">
    <source>
        <dbReference type="EMBL" id="QTN35525.1"/>
    </source>
</evidence>
<accession>A0A975ENY4</accession>
<feature type="chain" id="PRO_5037309589" evidence="1">
    <location>
        <begin position="19"/>
        <end position="454"/>
    </location>
</feature>
<keyword evidence="1" id="KW-0732">Signal</keyword>
<protein>
    <submittedName>
        <fullName evidence="2">DUF2927 domain-containing protein</fullName>
    </submittedName>
</protein>
<dbReference type="KEGG" id="cact:HZ995_13730"/>
<proteinExistence type="predicted"/>
<dbReference type="Pfam" id="PF11150">
    <property type="entry name" value="DUF2927"/>
    <property type="match status" value="1"/>
</dbReference>
<dbReference type="Proteomes" id="UP000665026">
    <property type="component" value="Chromosome"/>
</dbReference>
<feature type="signal peptide" evidence="1">
    <location>
        <begin position="1"/>
        <end position="18"/>
    </location>
</feature>
<dbReference type="AlphaFoldDB" id="A0A975ENY4"/>
<dbReference type="InterPro" id="IPR021323">
    <property type="entry name" value="DUF2927"/>
</dbReference>
<evidence type="ECO:0000256" key="1">
    <source>
        <dbReference type="SAM" id="SignalP"/>
    </source>
</evidence>
<sequence>MVLRSFILLAGLALTACSVPTDTPLPTRAVVAETTLPPIKRFTSTAGFAPTRSNADMARDFLDLSFQLESGRALPRLTKFEGPITVRIEGRATQTMQQDLTALLSRLRREARLDISQVTSGDANITIHAVTRRNIRRALPNAACFVVPNVTDLVDYRGARASNRTDWSALQNRERIAIFLSYDTSPQDIRDCLHEELAQALGPLNDLFRLHDSVFNDDNFHSVLTGFDMLMLRAYYDPAIKNGMTRAEASARIRGVLARLNPSGERRASNPLPTTPNTWKSLITTALGAPGSNQRLNAANRAVAFAQAQGWRDHRLAFSHYALARQLRADDLDQAKVHFEQAARLYAGVAKGGPQESHMLIQLAAYDISDGNPDKALARLSAAKTAATRAQNAAQLASVLMLQSEALAMTGRTQDARRARLDSLGWARYGFGPDWAVQARLREIAALNPQNERL</sequence>
<gene>
    <name evidence="2" type="ORF">HZ995_13730</name>
</gene>
<dbReference type="RefSeq" id="WP_209356229.1">
    <property type="nucleotide sequence ID" value="NZ_CP060010.1"/>
</dbReference>
<name>A0A975ENY4_9RHOB</name>
<dbReference type="EMBL" id="CP060010">
    <property type="protein sequence ID" value="QTN35525.1"/>
    <property type="molecule type" value="Genomic_DNA"/>
</dbReference>
<reference evidence="2" key="1">
    <citation type="submission" date="2020-07" db="EMBL/GenBank/DDBJ databases">
        <title>Genome sequences of bacteria associated with the marine, planktonic diatom Thalassiosira profunda strain ECT2AJA-044.</title>
        <authorList>
            <person name="Gargas C.B."/>
            <person name="Roberts W.R."/>
            <person name="Alverson A.J."/>
        </authorList>
    </citation>
    <scope>NUCLEOTIDE SEQUENCE</scope>
    <source>
        <strain evidence="2">ECT2AJA-044</strain>
    </source>
</reference>
<evidence type="ECO:0000313" key="3">
    <source>
        <dbReference type="Proteomes" id="UP000665026"/>
    </source>
</evidence>